<proteinExistence type="predicted"/>
<evidence type="ECO:0000259" key="3">
    <source>
        <dbReference type="SMART" id="SM00322"/>
    </source>
</evidence>
<evidence type="ECO:0000256" key="2">
    <source>
        <dbReference type="PROSITE-ProRule" id="PRU00117"/>
    </source>
</evidence>
<dbReference type="InterPro" id="IPR004088">
    <property type="entry name" value="KH_dom_type_1"/>
</dbReference>
<accession>A0A2N9F6V9</accession>
<sequence>MVFWWDMDADPYAATRPVEIIGTLDNINKAEKLISSVIAEADAGGSPSLIARGLTTAQAAAASEQIQIQVPNEKVGLIIGRGGETIKGLQTRIGARIQCGTVLLTGLLEQHFCADFELVGFNNADLAIAFSMGGQHCFRGVAIDNHSSLSSTKERQNMVFWWDMDADPYAATRPVEIIGTLDNINKAEKLISSVIAEADAGGSPSLIARGLTTAQAAAASEQIQIQVPNEKVGLIIGRGGETIKGLQTRIGARIQVQISNWLALTMQIWLLPFPWGSALLSWCSNRQPLFTLIHKRKADAGGSPSLIARGLTTAQAAAASEQIQIQVPNEKVGLMNRQRWGDH</sequence>
<gene>
    <name evidence="4" type="ORF">FSB_LOCUS10503</name>
</gene>
<dbReference type="Gene3D" id="3.30.310.210">
    <property type="match status" value="2"/>
</dbReference>
<feature type="domain" description="K Homology" evidence="3">
    <location>
        <begin position="219"/>
        <end position="328"/>
    </location>
</feature>
<dbReference type="SMART" id="SM00322">
    <property type="entry name" value="KH"/>
    <property type="match status" value="2"/>
</dbReference>
<dbReference type="AlphaFoldDB" id="A0A2N9F6V9"/>
<name>A0A2N9F6V9_FAGSY</name>
<dbReference type="GO" id="GO:0003723">
    <property type="term" value="F:RNA binding"/>
    <property type="evidence" value="ECO:0007669"/>
    <property type="project" value="UniProtKB-UniRule"/>
</dbReference>
<evidence type="ECO:0000256" key="1">
    <source>
        <dbReference type="ARBA" id="ARBA00022737"/>
    </source>
</evidence>
<reference evidence="4" key="1">
    <citation type="submission" date="2018-02" db="EMBL/GenBank/DDBJ databases">
        <authorList>
            <person name="Cohen D.B."/>
            <person name="Kent A.D."/>
        </authorList>
    </citation>
    <scope>NUCLEOTIDE SEQUENCE</scope>
</reference>
<dbReference type="Pfam" id="PF00013">
    <property type="entry name" value="KH_1"/>
    <property type="match status" value="2"/>
</dbReference>
<keyword evidence="1" id="KW-0677">Repeat</keyword>
<protein>
    <recommendedName>
        <fullName evidence="3">K Homology domain-containing protein</fullName>
    </recommendedName>
</protein>
<feature type="domain" description="K Homology" evidence="3">
    <location>
        <begin position="62"/>
        <end position="196"/>
    </location>
</feature>
<dbReference type="InterPro" id="IPR004087">
    <property type="entry name" value="KH_dom"/>
</dbReference>
<keyword evidence="2" id="KW-0694">RNA-binding</keyword>
<dbReference type="PROSITE" id="PS50084">
    <property type="entry name" value="KH_TYPE_1"/>
    <property type="match status" value="2"/>
</dbReference>
<dbReference type="InterPro" id="IPR036612">
    <property type="entry name" value="KH_dom_type_1_sf"/>
</dbReference>
<evidence type="ECO:0000313" key="4">
    <source>
        <dbReference type="EMBL" id="SPC82621.1"/>
    </source>
</evidence>
<dbReference type="EMBL" id="OIVN01000591">
    <property type="protein sequence ID" value="SPC82621.1"/>
    <property type="molecule type" value="Genomic_DNA"/>
</dbReference>
<dbReference type="SUPFAM" id="SSF54791">
    <property type="entry name" value="Eukaryotic type KH-domain (KH-domain type I)"/>
    <property type="match status" value="2"/>
</dbReference>
<dbReference type="PANTHER" id="PTHR10288">
    <property type="entry name" value="KH DOMAIN CONTAINING RNA BINDING PROTEIN"/>
    <property type="match status" value="1"/>
</dbReference>
<organism evidence="4">
    <name type="scientific">Fagus sylvatica</name>
    <name type="common">Beechnut</name>
    <dbReference type="NCBI Taxonomy" id="28930"/>
    <lineage>
        <taxon>Eukaryota</taxon>
        <taxon>Viridiplantae</taxon>
        <taxon>Streptophyta</taxon>
        <taxon>Embryophyta</taxon>
        <taxon>Tracheophyta</taxon>
        <taxon>Spermatophyta</taxon>
        <taxon>Magnoliopsida</taxon>
        <taxon>eudicotyledons</taxon>
        <taxon>Gunneridae</taxon>
        <taxon>Pentapetalae</taxon>
        <taxon>rosids</taxon>
        <taxon>fabids</taxon>
        <taxon>Fagales</taxon>
        <taxon>Fagaceae</taxon>
        <taxon>Fagus</taxon>
    </lineage>
</organism>